<dbReference type="PANTHER" id="PTHR31061">
    <property type="entry name" value="LD22376P"/>
    <property type="match status" value="1"/>
</dbReference>
<evidence type="ECO:0000313" key="3">
    <source>
        <dbReference type="EMBL" id="MBB3056172.1"/>
    </source>
</evidence>
<dbReference type="RefSeq" id="WP_096351073.1">
    <property type="nucleotide sequence ID" value="NZ_AP017313.1"/>
</dbReference>
<keyword evidence="3" id="KW-0808">Transferase</keyword>
<feature type="transmembrane region" description="Helical" evidence="1">
    <location>
        <begin position="175"/>
        <end position="196"/>
    </location>
</feature>
<dbReference type="GO" id="GO:0016746">
    <property type="term" value="F:acyltransferase activity"/>
    <property type="evidence" value="ECO:0007669"/>
    <property type="project" value="UniProtKB-KW"/>
</dbReference>
<keyword evidence="1" id="KW-1133">Transmembrane helix</keyword>
<feature type="transmembrane region" description="Helical" evidence="1">
    <location>
        <begin position="112"/>
        <end position="131"/>
    </location>
</feature>
<proteinExistence type="predicted"/>
<evidence type="ECO:0000259" key="2">
    <source>
        <dbReference type="Pfam" id="PF16401"/>
    </source>
</evidence>
<gene>
    <name evidence="3" type="ORF">FHS11_002594</name>
</gene>
<feature type="transmembrane region" description="Helical" evidence="1">
    <location>
        <begin position="12"/>
        <end position="34"/>
    </location>
</feature>
<dbReference type="AlphaFoldDB" id="A0A839SFS9"/>
<organism evidence="3 4">
    <name type="scientific">Mucilaginibacter gotjawali</name>
    <dbReference type="NCBI Taxonomy" id="1550579"/>
    <lineage>
        <taxon>Bacteria</taxon>
        <taxon>Pseudomonadati</taxon>
        <taxon>Bacteroidota</taxon>
        <taxon>Sphingobacteriia</taxon>
        <taxon>Sphingobacteriales</taxon>
        <taxon>Sphingobacteriaceae</taxon>
        <taxon>Mucilaginibacter</taxon>
    </lineage>
</organism>
<feature type="transmembrane region" description="Helical" evidence="1">
    <location>
        <begin position="54"/>
        <end position="71"/>
    </location>
</feature>
<dbReference type="Proteomes" id="UP000539265">
    <property type="component" value="Unassembled WGS sequence"/>
</dbReference>
<name>A0A839SFS9_9SPHI</name>
<dbReference type="EMBL" id="JACHWX010000006">
    <property type="protein sequence ID" value="MBB3056172.1"/>
    <property type="molecule type" value="Genomic_DNA"/>
</dbReference>
<dbReference type="PANTHER" id="PTHR31061:SF24">
    <property type="entry name" value="LD22376P"/>
    <property type="match status" value="1"/>
</dbReference>
<feature type="transmembrane region" description="Helical" evidence="1">
    <location>
        <begin position="333"/>
        <end position="351"/>
    </location>
</feature>
<feature type="transmembrane region" description="Helical" evidence="1">
    <location>
        <begin position="293"/>
        <end position="313"/>
    </location>
</feature>
<dbReference type="OrthoDB" id="9788724at2"/>
<protein>
    <submittedName>
        <fullName evidence="3">Acyltransferase</fullName>
    </submittedName>
</protein>
<feature type="domain" description="DUF5009" evidence="2">
    <location>
        <begin position="9"/>
        <end position="159"/>
    </location>
</feature>
<evidence type="ECO:0000256" key="1">
    <source>
        <dbReference type="SAM" id="Phobius"/>
    </source>
</evidence>
<feature type="transmembrane region" description="Helical" evidence="1">
    <location>
        <begin position="83"/>
        <end position="100"/>
    </location>
</feature>
<dbReference type="InterPro" id="IPR032176">
    <property type="entry name" value="DUF5009"/>
</dbReference>
<feature type="transmembrane region" description="Helical" evidence="1">
    <location>
        <begin position="236"/>
        <end position="253"/>
    </location>
</feature>
<sequence>MIKNPSRLHSIDVLRAVNMFFMIFVNDLSGVRNVPEWIDHVKGNVDGMHFADTIFPLFLFIAGLSLPLALSKRLGKGESFSSIAIYILLRSFALIVMGFFHVNMEDYSKGALLPLGIWEFLLTLSFFLIWLDYPETWSSAKRYILMGTGIVLLAVLAFLYKGGTPAEPKGLTPEWWGILGIIGWAYLVCAGVFLIFKGNFIAMCTALAIFLAINICSHGHLIHWHLLVVQDGDSCSLMMFGVVFSLLCYKFVTKGKYSRIWVVFTLTGLAAIALGFLLRPYTEGISKVHSTPAWVLICSGIGIILFEFFIWLIDVKGKANWFKIIKPAGTSTLTCYLIPYFMVAIFAIVDFNFPDFLSEGTGGIIRSFAICFIVIFITGFLEKKRLRLKV</sequence>
<reference evidence="3" key="1">
    <citation type="submission" date="2020-08" db="EMBL/GenBank/DDBJ databases">
        <title>Genomic Encyclopedia of Type Strains, Phase III (KMG-III): the genomes of soil and plant-associated and newly described type strains.</title>
        <authorList>
            <person name="Whitman W."/>
        </authorList>
    </citation>
    <scope>NUCLEOTIDE SEQUENCE [LARGE SCALE GENOMIC DNA]</scope>
    <source>
        <strain evidence="3">CECT 8628</strain>
    </source>
</reference>
<feature type="transmembrane region" description="Helical" evidence="1">
    <location>
        <begin position="143"/>
        <end position="163"/>
    </location>
</feature>
<keyword evidence="1" id="KW-0472">Membrane</keyword>
<feature type="transmembrane region" description="Helical" evidence="1">
    <location>
        <begin position="260"/>
        <end position="281"/>
    </location>
</feature>
<dbReference type="Pfam" id="PF16401">
    <property type="entry name" value="DUF5009"/>
    <property type="match status" value="1"/>
</dbReference>
<keyword evidence="4" id="KW-1185">Reference proteome</keyword>
<evidence type="ECO:0000313" key="4">
    <source>
        <dbReference type="Proteomes" id="UP000539265"/>
    </source>
</evidence>
<comment type="caution">
    <text evidence="3">The sequence shown here is derived from an EMBL/GenBank/DDBJ whole genome shotgun (WGS) entry which is preliminary data.</text>
</comment>
<keyword evidence="1" id="KW-0812">Transmembrane</keyword>
<accession>A0A839SFS9</accession>
<feature type="transmembrane region" description="Helical" evidence="1">
    <location>
        <begin position="203"/>
        <end position="224"/>
    </location>
</feature>
<keyword evidence="3" id="KW-0012">Acyltransferase</keyword>
<feature type="transmembrane region" description="Helical" evidence="1">
    <location>
        <begin position="363"/>
        <end position="381"/>
    </location>
</feature>